<dbReference type="RefSeq" id="WP_190601632.1">
    <property type="nucleotide sequence ID" value="NZ_CP021056.1"/>
</dbReference>
<dbReference type="EMBL" id="CP021056">
    <property type="protein sequence ID" value="QXE22850.1"/>
    <property type="molecule type" value="Genomic_DNA"/>
</dbReference>
<dbReference type="AlphaFoldDB" id="A0A975T6K4"/>
<dbReference type="KEGG" id="rsin:B6N60_01536"/>
<evidence type="ECO:0000313" key="2">
    <source>
        <dbReference type="Proteomes" id="UP000683511"/>
    </source>
</evidence>
<organism evidence="1 2">
    <name type="scientific">Richelia sinica FACHB-800</name>
    <dbReference type="NCBI Taxonomy" id="1357546"/>
    <lineage>
        <taxon>Bacteria</taxon>
        <taxon>Bacillati</taxon>
        <taxon>Cyanobacteriota</taxon>
        <taxon>Cyanophyceae</taxon>
        <taxon>Nostocales</taxon>
        <taxon>Nostocaceae</taxon>
        <taxon>Richelia</taxon>
    </lineage>
</organism>
<protein>
    <submittedName>
        <fullName evidence="1">Uncharacterized protein</fullName>
    </submittedName>
</protein>
<keyword evidence="2" id="KW-1185">Reference proteome</keyword>
<reference evidence="1" key="1">
    <citation type="submission" date="2017-04" db="EMBL/GenBank/DDBJ databases">
        <title>Genome deletions in a multicellular cyanobacterial endosymbiont for morphological adaptation in marine diatoms.</title>
        <authorList>
            <person name="Wang Y."/>
            <person name="Gao H."/>
            <person name="Li R."/>
            <person name="Xu X."/>
        </authorList>
    </citation>
    <scope>NUCLEOTIDE SEQUENCE</scope>
    <source>
        <strain evidence="1">FACHB 800</strain>
    </source>
</reference>
<sequence length="84" mass="10036">MNNQNLTHKDYQSDPFIAKFFARVPPQTLAQFTDEQLAEIKRVFNDTIKAKPVVDIRLSFPFLWKRFYTVFLMGKETKKHRTKN</sequence>
<evidence type="ECO:0000313" key="1">
    <source>
        <dbReference type="EMBL" id="QXE22850.1"/>
    </source>
</evidence>
<gene>
    <name evidence="1" type="ORF">B6N60_01536</name>
</gene>
<accession>A0A975T6K4</accession>
<proteinExistence type="predicted"/>
<name>A0A975T6K4_9NOST</name>
<dbReference type="Proteomes" id="UP000683511">
    <property type="component" value="Chromosome"/>
</dbReference>